<organism evidence="2 4">
    <name type="scientific">Euplotes crassus</name>
    <dbReference type="NCBI Taxonomy" id="5936"/>
    <lineage>
        <taxon>Eukaryota</taxon>
        <taxon>Sar</taxon>
        <taxon>Alveolata</taxon>
        <taxon>Ciliophora</taxon>
        <taxon>Intramacronucleata</taxon>
        <taxon>Spirotrichea</taxon>
        <taxon>Hypotrichia</taxon>
        <taxon>Euplotida</taxon>
        <taxon>Euplotidae</taxon>
        <taxon>Moneuplotes</taxon>
    </lineage>
</organism>
<accession>A0AAD1Y056</accession>
<dbReference type="Proteomes" id="UP001295684">
    <property type="component" value="Unassembled WGS sequence"/>
</dbReference>
<keyword evidence="1" id="KW-0812">Transmembrane</keyword>
<sequence length="169" mass="19087">MSHKPTVAPALADEATRAQSINFEIDVGESFRKHNPDFCAAYGKTPMTRDYAENGKAARFYRQNEASLAHGYPATLLLQGGLLYATAFYTARAQGLPNPHLFFKSHWFDWIQFFKRGAAIGVFGGLVLGTVLFGDTEISLRRIRSRYNRLKYVERYEATEGQPIPFTNK</sequence>
<dbReference type="AlphaFoldDB" id="A0AAD1Y056"/>
<keyword evidence="1" id="KW-0472">Membrane</keyword>
<proteinExistence type="predicted"/>
<feature type="transmembrane region" description="Helical" evidence="1">
    <location>
        <begin position="110"/>
        <end position="134"/>
    </location>
</feature>
<evidence type="ECO:0000313" key="4">
    <source>
        <dbReference type="Proteomes" id="UP001295684"/>
    </source>
</evidence>
<gene>
    <name evidence="2" type="ORF">ECRASSUSDP1_LOCUS23337</name>
    <name evidence="3" type="ORF">ECRASSUSDP1_LOCUS23339</name>
</gene>
<name>A0AAD1Y056_EUPCR</name>
<dbReference type="EMBL" id="CAMPGE010024002">
    <property type="protein sequence ID" value="CAI2381873.1"/>
    <property type="molecule type" value="Genomic_DNA"/>
</dbReference>
<protein>
    <submittedName>
        <fullName evidence="2">Uncharacterized protein</fullName>
    </submittedName>
</protein>
<feature type="transmembrane region" description="Helical" evidence="1">
    <location>
        <begin position="69"/>
        <end position="90"/>
    </location>
</feature>
<evidence type="ECO:0000256" key="1">
    <source>
        <dbReference type="SAM" id="Phobius"/>
    </source>
</evidence>
<reference evidence="2" key="1">
    <citation type="submission" date="2023-07" db="EMBL/GenBank/DDBJ databases">
        <authorList>
            <consortium name="AG Swart"/>
            <person name="Singh M."/>
            <person name="Singh A."/>
            <person name="Seah K."/>
            <person name="Emmerich C."/>
        </authorList>
    </citation>
    <scope>NUCLEOTIDE SEQUENCE</scope>
    <source>
        <strain evidence="2">DP1</strain>
    </source>
</reference>
<keyword evidence="1" id="KW-1133">Transmembrane helix</keyword>
<dbReference type="EMBL" id="CAMPGE010024000">
    <property type="protein sequence ID" value="CAI2381871.1"/>
    <property type="molecule type" value="Genomic_DNA"/>
</dbReference>
<keyword evidence="4" id="KW-1185">Reference proteome</keyword>
<comment type="caution">
    <text evidence="2">The sequence shown here is derived from an EMBL/GenBank/DDBJ whole genome shotgun (WGS) entry which is preliminary data.</text>
</comment>
<evidence type="ECO:0000313" key="3">
    <source>
        <dbReference type="EMBL" id="CAI2381873.1"/>
    </source>
</evidence>
<evidence type="ECO:0000313" key="2">
    <source>
        <dbReference type="EMBL" id="CAI2381871.1"/>
    </source>
</evidence>